<sequence>MEALRDFVKKIGLTSTEFTIFSFLIAALLIGAILNFLKYSPEENKLLVFDYAETDSLFDSSSISIKNVEKRVDSKQELLDFSVDKSSRSDTKNKELLEKSINLNTADIELLIKLPGIGIKTAEKIIELRNFKGGFSSIDELLEVKGIGEVKLGTIKKYLYIAK</sequence>
<feature type="domain" description="Helix-hairpin-helix DNA-binding motif class 1" evidence="2">
    <location>
        <begin position="109"/>
        <end position="128"/>
    </location>
</feature>
<proteinExistence type="predicted"/>
<keyword evidence="1" id="KW-1133">Transmembrane helix</keyword>
<keyword evidence="1" id="KW-0472">Membrane</keyword>
<dbReference type="InterPro" id="IPR010994">
    <property type="entry name" value="RuvA_2-like"/>
</dbReference>
<feature type="transmembrane region" description="Helical" evidence="1">
    <location>
        <begin position="20"/>
        <end position="37"/>
    </location>
</feature>
<evidence type="ECO:0000259" key="2">
    <source>
        <dbReference type="SMART" id="SM00278"/>
    </source>
</evidence>
<reference evidence="3" key="1">
    <citation type="journal article" date="2015" name="Proc. Natl. Acad. Sci. U.S.A.">
        <title>Networks of energetic and metabolic interactions define dynamics in microbial communities.</title>
        <authorList>
            <person name="Embree M."/>
            <person name="Liu J.K."/>
            <person name="Al-Bassam M.M."/>
            <person name="Zengler K."/>
        </authorList>
    </citation>
    <scope>NUCLEOTIDE SEQUENCE</scope>
</reference>
<evidence type="ECO:0000313" key="3">
    <source>
        <dbReference type="EMBL" id="KUG26659.1"/>
    </source>
</evidence>
<dbReference type="SUPFAM" id="SSF47781">
    <property type="entry name" value="RuvA domain 2-like"/>
    <property type="match status" value="1"/>
</dbReference>
<protein>
    <recommendedName>
        <fullName evidence="2">Helix-hairpin-helix DNA-binding motif class 1 domain-containing protein</fullName>
    </recommendedName>
</protein>
<dbReference type="Pfam" id="PF12836">
    <property type="entry name" value="HHH_3"/>
    <property type="match status" value="1"/>
</dbReference>
<evidence type="ECO:0000256" key="1">
    <source>
        <dbReference type="SAM" id="Phobius"/>
    </source>
</evidence>
<dbReference type="EMBL" id="LNQE01000426">
    <property type="protein sequence ID" value="KUG26659.1"/>
    <property type="molecule type" value="Genomic_DNA"/>
</dbReference>
<dbReference type="InterPro" id="IPR051675">
    <property type="entry name" value="Endo/Exo/Phosphatase_dom_1"/>
</dbReference>
<dbReference type="GO" id="GO:0015627">
    <property type="term" value="C:type II protein secretion system complex"/>
    <property type="evidence" value="ECO:0007669"/>
    <property type="project" value="TreeGrafter"/>
</dbReference>
<gene>
    <name evidence="3" type="ORF">ASZ90_003502</name>
</gene>
<dbReference type="InterPro" id="IPR003583">
    <property type="entry name" value="Hlx-hairpin-Hlx_DNA-bd_motif"/>
</dbReference>
<name>A0A0W8G2B5_9ZZZZ</name>
<feature type="domain" description="Helix-hairpin-helix DNA-binding motif class 1" evidence="2">
    <location>
        <begin position="139"/>
        <end position="158"/>
    </location>
</feature>
<dbReference type="GO" id="GO:0015628">
    <property type="term" value="P:protein secretion by the type II secretion system"/>
    <property type="evidence" value="ECO:0007669"/>
    <property type="project" value="TreeGrafter"/>
</dbReference>
<organism evidence="3">
    <name type="scientific">hydrocarbon metagenome</name>
    <dbReference type="NCBI Taxonomy" id="938273"/>
    <lineage>
        <taxon>unclassified sequences</taxon>
        <taxon>metagenomes</taxon>
        <taxon>ecological metagenomes</taxon>
    </lineage>
</organism>
<dbReference type="PANTHER" id="PTHR21180:SF32">
    <property type="entry name" value="ENDONUCLEASE_EXONUCLEASE_PHOSPHATASE FAMILY DOMAIN-CONTAINING PROTEIN 1"/>
    <property type="match status" value="1"/>
</dbReference>
<dbReference type="GO" id="GO:0003677">
    <property type="term" value="F:DNA binding"/>
    <property type="evidence" value="ECO:0007669"/>
    <property type="project" value="InterPro"/>
</dbReference>
<dbReference type="GO" id="GO:0006281">
    <property type="term" value="P:DNA repair"/>
    <property type="evidence" value="ECO:0007669"/>
    <property type="project" value="InterPro"/>
</dbReference>
<keyword evidence="1" id="KW-0812">Transmembrane</keyword>
<accession>A0A0W8G2B5</accession>
<dbReference type="Gene3D" id="1.10.150.320">
    <property type="entry name" value="Photosystem II 12 kDa extrinsic protein"/>
    <property type="match status" value="1"/>
</dbReference>
<dbReference type="SMART" id="SM00278">
    <property type="entry name" value="HhH1"/>
    <property type="match status" value="2"/>
</dbReference>
<comment type="caution">
    <text evidence="3">The sequence shown here is derived from an EMBL/GenBank/DDBJ whole genome shotgun (WGS) entry which is preliminary data.</text>
</comment>
<dbReference type="AlphaFoldDB" id="A0A0W8G2B5"/>
<dbReference type="PANTHER" id="PTHR21180">
    <property type="entry name" value="ENDONUCLEASE/EXONUCLEASE/PHOSPHATASE FAMILY DOMAIN-CONTAINING PROTEIN 1"/>
    <property type="match status" value="1"/>
</dbReference>